<dbReference type="InterPro" id="IPR019787">
    <property type="entry name" value="Znf_PHD-finger"/>
</dbReference>
<comment type="caution">
    <text evidence="15">The sequence shown here is derived from an EMBL/GenBank/DDBJ whole genome shotgun (WGS) entry which is preliminary data.</text>
</comment>
<dbReference type="InParanoid" id="A0A1X2HVA6"/>
<evidence type="ECO:0000256" key="5">
    <source>
        <dbReference type="ARBA" id="ARBA00022771"/>
    </source>
</evidence>
<evidence type="ECO:0000256" key="3">
    <source>
        <dbReference type="ARBA" id="ARBA00022604"/>
    </source>
</evidence>
<feature type="site" description="Histone H3K4me3 binding" evidence="11">
    <location>
        <position position="16"/>
    </location>
</feature>
<dbReference type="SUPFAM" id="SSF57903">
    <property type="entry name" value="FYVE/PHD zinc finger"/>
    <property type="match status" value="1"/>
</dbReference>
<feature type="site" description="Histone H3K4me3 binding" evidence="11">
    <location>
        <position position="5"/>
    </location>
</feature>
<evidence type="ECO:0000256" key="6">
    <source>
        <dbReference type="ARBA" id="ARBA00022833"/>
    </source>
</evidence>
<evidence type="ECO:0000256" key="10">
    <source>
        <dbReference type="ARBA" id="ARBA00023242"/>
    </source>
</evidence>
<organism evidence="15 16">
    <name type="scientific">Syncephalastrum racemosum</name>
    <name type="common">Filamentous fungus</name>
    <dbReference type="NCBI Taxonomy" id="13706"/>
    <lineage>
        <taxon>Eukaryota</taxon>
        <taxon>Fungi</taxon>
        <taxon>Fungi incertae sedis</taxon>
        <taxon>Mucoromycota</taxon>
        <taxon>Mucoromycotina</taxon>
        <taxon>Mucoromycetes</taxon>
        <taxon>Mucorales</taxon>
        <taxon>Syncephalastraceae</taxon>
        <taxon>Syncephalastrum</taxon>
    </lineage>
</organism>
<feature type="non-terminal residue" evidence="15">
    <location>
        <position position="1"/>
    </location>
</feature>
<evidence type="ECO:0000256" key="7">
    <source>
        <dbReference type="ARBA" id="ARBA00022853"/>
    </source>
</evidence>
<feature type="binding site" evidence="12">
    <location>
        <position position="49"/>
    </location>
    <ligand>
        <name>Zn(2+)</name>
        <dbReference type="ChEBI" id="CHEBI:29105"/>
        <label>2</label>
    </ligand>
</feature>
<feature type="binding site" evidence="12">
    <location>
        <position position="19"/>
    </location>
    <ligand>
        <name>Zn(2+)</name>
        <dbReference type="ChEBI" id="CHEBI:29105"/>
        <label>2</label>
    </ligand>
</feature>
<dbReference type="Pfam" id="PF00628">
    <property type="entry name" value="PHD"/>
    <property type="match status" value="1"/>
</dbReference>
<name>A0A1X2HVA6_SYNRA</name>
<feature type="binding site" evidence="12">
    <location>
        <position position="24"/>
    </location>
    <ligand>
        <name>Zn(2+)</name>
        <dbReference type="ChEBI" id="CHEBI:29105"/>
        <label>2</label>
    </ligand>
</feature>
<comment type="similarity">
    <text evidence="2">Belongs to the ING family.</text>
</comment>
<feature type="binding site" evidence="12">
    <location>
        <position position="46"/>
    </location>
    <ligand>
        <name>Zn(2+)</name>
        <dbReference type="ChEBI" id="CHEBI:29105"/>
        <label>2</label>
    </ligand>
</feature>
<keyword evidence="9" id="KW-0804">Transcription</keyword>
<evidence type="ECO:0000256" key="8">
    <source>
        <dbReference type="ARBA" id="ARBA00023015"/>
    </source>
</evidence>
<dbReference type="SMART" id="SM00249">
    <property type="entry name" value="PHD"/>
    <property type="match status" value="1"/>
</dbReference>
<keyword evidence="7" id="KW-0156">Chromatin regulator</keyword>
<evidence type="ECO:0000259" key="14">
    <source>
        <dbReference type="PROSITE" id="PS50016"/>
    </source>
</evidence>
<dbReference type="PANTHER" id="PTHR10333">
    <property type="entry name" value="INHIBITOR OF GROWTH PROTEIN"/>
    <property type="match status" value="1"/>
</dbReference>
<dbReference type="OrthoDB" id="5411773at2759"/>
<dbReference type="GO" id="GO:0005634">
    <property type="term" value="C:nucleus"/>
    <property type="evidence" value="ECO:0007669"/>
    <property type="project" value="UniProtKB-SubCell"/>
</dbReference>
<dbReference type="PROSITE" id="PS50016">
    <property type="entry name" value="ZF_PHD_2"/>
    <property type="match status" value="1"/>
</dbReference>
<sequence>NEPLYCYCRQVSYGEMVGCDGENCPYEWFHMDCVGLDAPPKGAWYCEHCLAEQRRSPHPNKKMKRK</sequence>
<dbReference type="Proteomes" id="UP000242180">
    <property type="component" value="Unassembled WGS sequence"/>
</dbReference>
<dbReference type="PANTHER" id="PTHR10333:SF103">
    <property type="entry name" value="INHIBITOR OF GROWTH PROTEIN 3"/>
    <property type="match status" value="1"/>
</dbReference>
<dbReference type="InterPro" id="IPR013083">
    <property type="entry name" value="Znf_RING/FYVE/PHD"/>
</dbReference>
<dbReference type="GO" id="GO:0008270">
    <property type="term" value="F:zinc ion binding"/>
    <property type="evidence" value="ECO:0007669"/>
    <property type="project" value="UniProtKB-KW"/>
</dbReference>
<evidence type="ECO:0000256" key="12">
    <source>
        <dbReference type="PIRSR" id="PIRSR628651-51"/>
    </source>
</evidence>
<proteinExistence type="inferred from homology"/>
<evidence type="ECO:0000256" key="11">
    <source>
        <dbReference type="PIRSR" id="PIRSR628651-50"/>
    </source>
</evidence>
<keyword evidence="10" id="KW-0539">Nucleus</keyword>
<feature type="binding site" evidence="12">
    <location>
        <position position="30"/>
    </location>
    <ligand>
        <name>Zn(2+)</name>
        <dbReference type="ChEBI" id="CHEBI:29105"/>
        <label>1</label>
    </ligand>
</feature>
<evidence type="ECO:0000256" key="4">
    <source>
        <dbReference type="ARBA" id="ARBA00022723"/>
    </source>
</evidence>
<evidence type="ECO:0000313" key="15">
    <source>
        <dbReference type="EMBL" id="ORZ03483.1"/>
    </source>
</evidence>
<protein>
    <recommendedName>
        <fullName evidence="14">PHD-type domain-containing protein</fullName>
    </recommendedName>
</protein>
<dbReference type="InterPro" id="IPR001965">
    <property type="entry name" value="Znf_PHD"/>
</dbReference>
<feature type="binding site" evidence="12">
    <location>
        <position position="33"/>
    </location>
    <ligand>
        <name>Zn(2+)</name>
        <dbReference type="ChEBI" id="CHEBI:29105"/>
        <label>1</label>
    </ligand>
</feature>
<dbReference type="AlphaFoldDB" id="A0A1X2HVA6"/>
<feature type="binding site" evidence="12">
    <location>
        <position position="6"/>
    </location>
    <ligand>
        <name>Zn(2+)</name>
        <dbReference type="ChEBI" id="CHEBI:29105"/>
        <label>1</label>
    </ligand>
</feature>
<keyword evidence="6 12" id="KW-0862">Zinc</keyword>
<evidence type="ECO:0000256" key="9">
    <source>
        <dbReference type="ARBA" id="ARBA00023163"/>
    </source>
</evidence>
<dbReference type="GO" id="GO:0006325">
    <property type="term" value="P:chromatin organization"/>
    <property type="evidence" value="ECO:0007669"/>
    <property type="project" value="UniProtKB-KW"/>
</dbReference>
<keyword evidence="16" id="KW-1185">Reference proteome</keyword>
<feature type="site" description="Histone H3K4me3 binding" evidence="11">
    <location>
        <position position="20"/>
    </location>
</feature>
<reference evidence="15 16" key="1">
    <citation type="submission" date="2016-07" db="EMBL/GenBank/DDBJ databases">
        <title>Pervasive Adenine N6-methylation of Active Genes in Fungi.</title>
        <authorList>
            <consortium name="DOE Joint Genome Institute"/>
            <person name="Mondo S.J."/>
            <person name="Dannebaum R.O."/>
            <person name="Kuo R.C."/>
            <person name="Labutti K."/>
            <person name="Haridas S."/>
            <person name="Kuo A."/>
            <person name="Salamov A."/>
            <person name="Ahrendt S.R."/>
            <person name="Lipzen A."/>
            <person name="Sullivan W."/>
            <person name="Andreopoulos W.B."/>
            <person name="Clum A."/>
            <person name="Lindquist E."/>
            <person name="Daum C."/>
            <person name="Ramamoorthy G.K."/>
            <person name="Gryganskyi A."/>
            <person name="Culley D."/>
            <person name="Magnuson J.K."/>
            <person name="James T.Y."/>
            <person name="O'Malley M.A."/>
            <person name="Stajich J.E."/>
            <person name="Spatafora J.W."/>
            <person name="Visel A."/>
            <person name="Grigoriev I.V."/>
        </authorList>
    </citation>
    <scope>NUCLEOTIDE SEQUENCE [LARGE SCALE GENOMIC DNA]</scope>
    <source>
        <strain evidence="15 16">NRRL 2496</strain>
    </source>
</reference>
<evidence type="ECO:0000256" key="13">
    <source>
        <dbReference type="PROSITE-ProRule" id="PRU00146"/>
    </source>
</evidence>
<feature type="binding site" evidence="12">
    <location>
        <position position="8"/>
    </location>
    <ligand>
        <name>Zn(2+)</name>
        <dbReference type="ChEBI" id="CHEBI:29105"/>
        <label>1</label>
    </ligand>
</feature>
<comment type="subcellular location">
    <subcellularLocation>
        <location evidence="1">Nucleus</location>
    </subcellularLocation>
</comment>
<dbReference type="STRING" id="13706.A0A1X2HVA6"/>
<feature type="domain" description="PHD-type" evidence="14">
    <location>
        <begin position="3"/>
        <end position="52"/>
    </location>
</feature>
<accession>A0A1X2HVA6</accession>
<dbReference type="CDD" id="cd15505">
    <property type="entry name" value="PHD_ING"/>
    <property type="match status" value="1"/>
</dbReference>
<evidence type="ECO:0000256" key="1">
    <source>
        <dbReference type="ARBA" id="ARBA00004123"/>
    </source>
</evidence>
<dbReference type="Gene3D" id="3.30.40.10">
    <property type="entry name" value="Zinc/RING finger domain, C3HC4 (zinc finger)"/>
    <property type="match status" value="1"/>
</dbReference>
<dbReference type="InterPro" id="IPR011011">
    <property type="entry name" value="Znf_FYVE_PHD"/>
</dbReference>
<keyword evidence="4 12" id="KW-0479">Metal-binding</keyword>
<dbReference type="PROSITE" id="PS01359">
    <property type="entry name" value="ZF_PHD_1"/>
    <property type="match status" value="1"/>
</dbReference>
<keyword evidence="5 13" id="KW-0863">Zinc-finger</keyword>
<keyword evidence="3" id="KW-0341">Growth regulation</keyword>
<dbReference type="InterPro" id="IPR028651">
    <property type="entry name" value="ING_fam"/>
</dbReference>
<dbReference type="EMBL" id="MCGN01000001">
    <property type="protein sequence ID" value="ORZ03483.1"/>
    <property type="molecule type" value="Genomic_DNA"/>
</dbReference>
<evidence type="ECO:0000313" key="16">
    <source>
        <dbReference type="Proteomes" id="UP000242180"/>
    </source>
</evidence>
<evidence type="ECO:0000256" key="2">
    <source>
        <dbReference type="ARBA" id="ARBA00010210"/>
    </source>
</evidence>
<gene>
    <name evidence="15" type="ORF">BCR43DRAFT_429643</name>
</gene>
<keyword evidence="8" id="KW-0805">Transcription regulation</keyword>
<dbReference type="InterPro" id="IPR019786">
    <property type="entry name" value="Zinc_finger_PHD-type_CS"/>
</dbReference>
<feature type="site" description="Histone H3K4me3 binding" evidence="11">
    <location>
        <position position="28"/>
    </location>
</feature>
<dbReference type="FunFam" id="3.30.40.10:FF:000016">
    <property type="entry name" value="Inhibitor of growth protein"/>
    <property type="match status" value="1"/>
</dbReference>
<dbReference type="OMA" id="GCATEWF"/>